<evidence type="ECO:0000256" key="1">
    <source>
        <dbReference type="SAM" id="MobiDB-lite"/>
    </source>
</evidence>
<keyword evidence="3" id="KW-1185">Reference proteome</keyword>
<proteinExistence type="predicted"/>
<name>A0A8H6KMN1_9PEZI</name>
<dbReference type="EMBL" id="WIGO01000049">
    <property type="protein sequence ID" value="KAF6834337.1"/>
    <property type="molecule type" value="Genomic_DNA"/>
</dbReference>
<evidence type="ECO:0000313" key="2">
    <source>
        <dbReference type="EMBL" id="KAF6834337.1"/>
    </source>
</evidence>
<evidence type="ECO:0000313" key="3">
    <source>
        <dbReference type="Proteomes" id="UP000654918"/>
    </source>
</evidence>
<sequence length="147" mass="15851">MSYQASQTGPTRRSITASSAMRAPGFAYAMGAACAGSLAARDMSLLARPPPEHPRGRASPYGPSPLLPGYDQLTWSTATESVVVQHRAGPVCRQPPRNDAPSSRFDPNYPRFPLRFLPTTAPMPYISYGCRAGVQHLVPGDLEPRLV</sequence>
<organism evidence="2 3">
    <name type="scientific">Colletotrichum plurivorum</name>
    <dbReference type="NCBI Taxonomy" id="2175906"/>
    <lineage>
        <taxon>Eukaryota</taxon>
        <taxon>Fungi</taxon>
        <taxon>Dikarya</taxon>
        <taxon>Ascomycota</taxon>
        <taxon>Pezizomycotina</taxon>
        <taxon>Sordariomycetes</taxon>
        <taxon>Hypocreomycetidae</taxon>
        <taxon>Glomerellales</taxon>
        <taxon>Glomerellaceae</taxon>
        <taxon>Colletotrichum</taxon>
        <taxon>Colletotrichum orchidearum species complex</taxon>
    </lineage>
</organism>
<dbReference type="AlphaFoldDB" id="A0A8H6KMN1"/>
<gene>
    <name evidence="2" type="ORF">CPLU01_04973</name>
</gene>
<dbReference type="Proteomes" id="UP000654918">
    <property type="component" value="Unassembled WGS sequence"/>
</dbReference>
<accession>A0A8H6KMN1</accession>
<reference evidence="2" key="1">
    <citation type="journal article" date="2020" name="Phytopathology">
        <title>Genome Sequence Resources of Colletotrichum truncatum, C. plurivorum, C. musicola, and C. sojae: Four Species Pathogenic to Soybean (Glycine max).</title>
        <authorList>
            <person name="Rogerio F."/>
            <person name="Boufleur T.R."/>
            <person name="Ciampi-Guillardi M."/>
            <person name="Sukno S.A."/>
            <person name="Thon M.R."/>
            <person name="Massola Junior N.S."/>
            <person name="Baroncelli R."/>
        </authorList>
    </citation>
    <scope>NUCLEOTIDE SEQUENCE</scope>
    <source>
        <strain evidence="2">LFN00145</strain>
    </source>
</reference>
<comment type="caution">
    <text evidence="2">The sequence shown here is derived from an EMBL/GenBank/DDBJ whole genome shotgun (WGS) entry which is preliminary data.</text>
</comment>
<feature type="region of interest" description="Disordered" evidence="1">
    <location>
        <begin position="45"/>
        <end position="65"/>
    </location>
</feature>
<protein>
    <submittedName>
        <fullName evidence="2">Uncharacterized protein</fullName>
    </submittedName>
</protein>